<dbReference type="AlphaFoldDB" id="A0AB36ZVT5"/>
<gene>
    <name evidence="1" type="ORF">B0F89_1277</name>
</gene>
<dbReference type="InterPro" id="IPR010866">
    <property type="entry name" value="A-2_8-polyST"/>
</dbReference>
<name>A0AB36ZVT5_9BACT</name>
<dbReference type="EMBL" id="PTIW01000027">
    <property type="protein sequence ID" value="PPK60186.1"/>
    <property type="molecule type" value="Genomic_DNA"/>
</dbReference>
<comment type="caution">
    <text evidence="1">The sequence shown here is derived from an EMBL/GenBank/DDBJ whole genome shotgun (WGS) entry which is preliminary data.</text>
</comment>
<reference evidence="1 2" key="1">
    <citation type="submission" date="2018-02" db="EMBL/GenBank/DDBJ databases">
        <title>Subsurface microbial communities from deep shales in Ohio and West Virginia, USA.</title>
        <authorList>
            <person name="Wrighton K."/>
        </authorList>
    </citation>
    <scope>NUCLEOTIDE SEQUENCE [LARGE SCALE GENOMIC DNA]</scope>
    <source>
        <strain evidence="1 2">MARC-MIP3H16</strain>
    </source>
</reference>
<dbReference type="Pfam" id="PF07388">
    <property type="entry name" value="A-2_8-polyST"/>
    <property type="match status" value="1"/>
</dbReference>
<protein>
    <submittedName>
        <fullName evidence="1">Uncharacterized protein</fullName>
    </submittedName>
</protein>
<evidence type="ECO:0000313" key="1">
    <source>
        <dbReference type="EMBL" id="PPK60186.1"/>
    </source>
</evidence>
<dbReference type="Proteomes" id="UP000239861">
    <property type="component" value="Unassembled WGS sequence"/>
</dbReference>
<proteinExistence type="predicted"/>
<accession>A0AB36ZVT5</accession>
<dbReference type="RefSeq" id="WP_104412585.1">
    <property type="nucleotide sequence ID" value="NZ_PTIW01000027.1"/>
</dbReference>
<sequence length="328" mass="38764">MNNLFVITTPFQLLGALEAIEKFNLKKNLLVIIDNNLENNSNQITYLLENNKQYFDTITRHGQGNKSKFFKNIKLVKNLKKNSIDNIFIGDIGSIQKIIISNIKSNKIFLLDDGAKTILIHKALKEGRNIFKSKGFRKLRFNLVGLKTSTEKVINIFTFFNLCKIDNNQIINHNFEKLKKIYKLKGKKIENKVYILGQPLIENKIVKNKAYEDYINFIINKHNDCKVYYLMHRREEKEKLLSYNLIKEINIIESTQPGEFFFLNLDHKPKIIYGINTTLLFSLVNIFDDLLIYSYLFKQEDILRNKEWFKESIKHFEENRIRIEKGNI</sequence>
<organism evidence="1 2">
    <name type="scientific">Malaciobacter marinus</name>
    <dbReference type="NCBI Taxonomy" id="505249"/>
    <lineage>
        <taxon>Bacteria</taxon>
        <taxon>Pseudomonadati</taxon>
        <taxon>Campylobacterota</taxon>
        <taxon>Epsilonproteobacteria</taxon>
        <taxon>Campylobacterales</taxon>
        <taxon>Arcobacteraceae</taxon>
        <taxon>Malaciobacter</taxon>
    </lineage>
</organism>
<evidence type="ECO:0000313" key="2">
    <source>
        <dbReference type="Proteomes" id="UP000239861"/>
    </source>
</evidence>
<dbReference type="Gene3D" id="3.30.370.20">
    <property type="match status" value="1"/>
</dbReference>